<dbReference type="InterPro" id="IPR035906">
    <property type="entry name" value="MetI-like_sf"/>
</dbReference>
<keyword evidence="5 7" id="KW-1133">Transmembrane helix</keyword>
<comment type="subcellular location">
    <subcellularLocation>
        <location evidence="1">Cell membrane</location>
        <topology evidence="1">Multi-pass membrane protein</topology>
    </subcellularLocation>
</comment>
<dbReference type="InterPro" id="IPR045621">
    <property type="entry name" value="BPD_transp_1_N"/>
</dbReference>
<feature type="domain" description="ABC transmembrane type-1" evidence="8">
    <location>
        <begin position="107"/>
        <end position="218"/>
    </location>
</feature>
<comment type="caution">
    <text evidence="9">The sequence shown here is derived from an EMBL/GenBank/DDBJ whole genome shotgun (WGS) entry which is preliminary data.</text>
</comment>
<keyword evidence="6 7" id="KW-0472">Membrane</keyword>
<protein>
    <recommendedName>
        <fullName evidence="8">ABC transmembrane type-1 domain-containing protein</fullName>
    </recommendedName>
</protein>
<evidence type="ECO:0000256" key="3">
    <source>
        <dbReference type="ARBA" id="ARBA00022475"/>
    </source>
</evidence>
<feature type="transmembrane region" description="Helical" evidence="7">
    <location>
        <begin position="113"/>
        <end position="134"/>
    </location>
</feature>
<keyword evidence="4 7" id="KW-0812">Transmembrane</keyword>
<evidence type="ECO:0000313" key="9">
    <source>
        <dbReference type="EMBL" id="GAI77022.1"/>
    </source>
</evidence>
<dbReference type="PANTHER" id="PTHR43163:SF6">
    <property type="entry name" value="DIPEPTIDE TRANSPORT SYSTEM PERMEASE PROTEIN DPPB-RELATED"/>
    <property type="match status" value="1"/>
</dbReference>
<dbReference type="AlphaFoldDB" id="X1R8I2"/>
<feature type="non-terminal residue" evidence="9">
    <location>
        <position position="218"/>
    </location>
</feature>
<proteinExistence type="predicted"/>
<reference evidence="9" key="1">
    <citation type="journal article" date="2014" name="Front. Microbiol.">
        <title>High frequency of phylogenetically diverse reductive dehalogenase-homologous genes in deep subseafloor sedimentary metagenomes.</title>
        <authorList>
            <person name="Kawai M."/>
            <person name="Futagami T."/>
            <person name="Toyoda A."/>
            <person name="Takaki Y."/>
            <person name="Nishi S."/>
            <person name="Hori S."/>
            <person name="Arai W."/>
            <person name="Tsubouchi T."/>
            <person name="Morono Y."/>
            <person name="Uchiyama I."/>
            <person name="Ito T."/>
            <person name="Fujiyama A."/>
            <person name="Inagaki F."/>
            <person name="Takami H."/>
        </authorList>
    </citation>
    <scope>NUCLEOTIDE SEQUENCE</scope>
    <source>
        <strain evidence="9">Expedition CK06-06</strain>
    </source>
</reference>
<dbReference type="Pfam" id="PF00528">
    <property type="entry name" value="BPD_transp_1"/>
    <property type="match status" value="1"/>
</dbReference>
<accession>X1R8I2</accession>
<dbReference type="GO" id="GO:0055085">
    <property type="term" value="P:transmembrane transport"/>
    <property type="evidence" value="ECO:0007669"/>
    <property type="project" value="InterPro"/>
</dbReference>
<evidence type="ECO:0000256" key="1">
    <source>
        <dbReference type="ARBA" id="ARBA00004651"/>
    </source>
</evidence>
<feature type="transmembrane region" description="Helical" evidence="7">
    <location>
        <begin position="146"/>
        <end position="173"/>
    </location>
</feature>
<keyword evidence="2" id="KW-0813">Transport</keyword>
<sequence length="218" mass="24356">MRAYIIRRLLLVIPTIFLVTILVFFVIRLIPGDIIDQMVRERTFLTAEDRAILEQAMGLDVPIHVQYARWIGVVRDADDNFNGLLQGSLGNSLFRQTPVIDEIVSRLPVTVELGFLSMLILLIISIPIGIYSAVRQDTPGDYIGRSFATVLIALPSFWVGLMIILVASLWLGLSPEIKPISFIEHPMTNLGQFITPAFILAMAGAGTNMRMVRSMMLE</sequence>
<gene>
    <name evidence="9" type="ORF">S12H4_25747</name>
</gene>
<dbReference type="Gene3D" id="1.10.3720.10">
    <property type="entry name" value="MetI-like"/>
    <property type="match status" value="1"/>
</dbReference>
<dbReference type="SUPFAM" id="SSF161098">
    <property type="entry name" value="MetI-like"/>
    <property type="match status" value="1"/>
</dbReference>
<organism evidence="9">
    <name type="scientific">marine sediment metagenome</name>
    <dbReference type="NCBI Taxonomy" id="412755"/>
    <lineage>
        <taxon>unclassified sequences</taxon>
        <taxon>metagenomes</taxon>
        <taxon>ecological metagenomes</taxon>
    </lineage>
</organism>
<dbReference type="PANTHER" id="PTHR43163">
    <property type="entry name" value="DIPEPTIDE TRANSPORT SYSTEM PERMEASE PROTEIN DPPB-RELATED"/>
    <property type="match status" value="1"/>
</dbReference>
<name>X1R8I2_9ZZZZ</name>
<evidence type="ECO:0000256" key="4">
    <source>
        <dbReference type="ARBA" id="ARBA00022692"/>
    </source>
</evidence>
<feature type="transmembrane region" description="Helical" evidence="7">
    <location>
        <begin position="193"/>
        <end position="212"/>
    </location>
</feature>
<feature type="transmembrane region" description="Helical" evidence="7">
    <location>
        <begin position="9"/>
        <end position="30"/>
    </location>
</feature>
<evidence type="ECO:0000259" key="8">
    <source>
        <dbReference type="PROSITE" id="PS50928"/>
    </source>
</evidence>
<dbReference type="InterPro" id="IPR000515">
    <property type="entry name" value="MetI-like"/>
</dbReference>
<dbReference type="GO" id="GO:0005886">
    <property type="term" value="C:plasma membrane"/>
    <property type="evidence" value="ECO:0007669"/>
    <property type="project" value="UniProtKB-SubCell"/>
</dbReference>
<keyword evidence="3" id="KW-1003">Cell membrane</keyword>
<evidence type="ECO:0000256" key="7">
    <source>
        <dbReference type="SAM" id="Phobius"/>
    </source>
</evidence>
<evidence type="ECO:0000256" key="2">
    <source>
        <dbReference type="ARBA" id="ARBA00022448"/>
    </source>
</evidence>
<evidence type="ECO:0000256" key="5">
    <source>
        <dbReference type="ARBA" id="ARBA00022989"/>
    </source>
</evidence>
<dbReference type="Pfam" id="PF19300">
    <property type="entry name" value="BPD_transp_1_N"/>
    <property type="match status" value="1"/>
</dbReference>
<dbReference type="PROSITE" id="PS50928">
    <property type="entry name" value="ABC_TM1"/>
    <property type="match status" value="1"/>
</dbReference>
<dbReference type="EMBL" id="BARW01014548">
    <property type="protein sequence ID" value="GAI77022.1"/>
    <property type="molecule type" value="Genomic_DNA"/>
</dbReference>
<evidence type="ECO:0000256" key="6">
    <source>
        <dbReference type="ARBA" id="ARBA00023136"/>
    </source>
</evidence>